<accession>A0ABQ6ARW7</accession>
<evidence type="ECO:0000256" key="4">
    <source>
        <dbReference type="ARBA" id="ARBA00023239"/>
    </source>
</evidence>
<feature type="domain" description="CENP-V/GFA" evidence="5">
    <location>
        <begin position="10"/>
        <end position="126"/>
    </location>
</feature>
<dbReference type="Pfam" id="PF04828">
    <property type="entry name" value="GFA"/>
    <property type="match status" value="1"/>
</dbReference>
<dbReference type="EMBL" id="BSOW01000002">
    <property type="protein sequence ID" value="GLR83941.1"/>
    <property type="molecule type" value="Genomic_DNA"/>
</dbReference>
<proteinExistence type="inferred from homology"/>
<gene>
    <name evidence="6" type="ORF">GCM10007857_06510</name>
</gene>
<keyword evidence="3" id="KW-0862">Zinc</keyword>
<keyword evidence="7" id="KW-1185">Reference proteome</keyword>
<keyword evidence="2" id="KW-0479">Metal-binding</keyword>
<protein>
    <submittedName>
        <fullName evidence="6">Aldehyde-activating protein</fullName>
    </submittedName>
</protein>
<dbReference type="Proteomes" id="UP001156905">
    <property type="component" value="Unassembled WGS sequence"/>
</dbReference>
<reference evidence="7" key="1">
    <citation type="journal article" date="2019" name="Int. J. Syst. Evol. Microbiol.">
        <title>The Global Catalogue of Microorganisms (GCM) 10K type strain sequencing project: providing services to taxonomists for standard genome sequencing and annotation.</title>
        <authorList>
            <consortium name="The Broad Institute Genomics Platform"/>
            <consortium name="The Broad Institute Genome Sequencing Center for Infectious Disease"/>
            <person name="Wu L."/>
            <person name="Ma J."/>
        </authorList>
    </citation>
    <scope>NUCLEOTIDE SEQUENCE [LARGE SCALE GENOMIC DNA]</scope>
    <source>
        <strain evidence="7">NBRC 102520</strain>
    </source>
</reference>
<evidence type="ECO:0000313" key="7">
    <source>
        <dbReference type="Proteomes" id="UP001156905"/>
    </source>
</evidence>
<dbReference type="InterPro" id="IPR011057">
    <property type="entry name" value="Mss4-like_sf"/>
</dbReference>
<dbReference type="PROSITE" id="PS51891">
    <property type="entry name" value="CENP_V_GFA"/>
    <property type="match status" value="1"/>
</dbReference>
<comment type="similarity">
    <text evidence="1">Belongs to the Gfa family.</text>
</comment>
<sequence>MTSTTSRRRLTGKCYCGAVQYDVADEFVYALNCHCSDCRRATGSAFKPFAGIERHKFRVVAGEDARLIYGDEAATHDAHCGRCGSLLYSVVREGQWVHVTLGTLFDDPSIRPTAHMFVGSKAPWYEITDNLPQHRGHVGAG</sequence>
<comment type="caution">
    <text evidence="6">The sequence shown here is derived from an EMBL/GenBank/DDBJ whole genome shotgun (WGS) entry which is preliminary data.</text>
</comment>
<organism evidence="6 7">
    <name type="scientific">Bradyrhizobium iriomotense</name>
    <dbReference type="NCBI Taxonomy" id="441950"/>
    <lineage>
        <taxon>Bacteria</taxon>
        <taxon>Pseudomonadati</taxon>
        <taxon>Pseudomonadota</taxon>
        <taxon>Alphaproteobacteria</taxon>
        <taxon>Hyphomicrobiales</taxon>
        <taxon>Nitrobacteraceae</taxon>
        <taxon>Bradyrhizobium</taxon>
    </lineage>
</organism>
<dbReference type="InterPro" id="IPR006913">
    <property type="entry name" value="CENP-V/GFA"/>
</dbReference>
<evidence type="ECO:0000313" key="6">
    <source>
        <dbReference type="EMBL" id="GLR83941.1"/>
    </source>
</evidence>
<dbReference type="Gene3D" id="3.90.1590.10">
    <property type="entry name" value="glutathione-dependent formaldehyde- activating enzyme (gfa)"/>
    <property type="match status" value="1"/>
</dbReference>
<dbReference type="PANTHER" id="PTHR33337">
    <property type="entry name" value="GFA DOMAIN-CONTAINING PROTEIN"/>
    <property type="match status" value="1"/>
</dbReference>
<evidence type="ECO:0000259" key="5">
    <source>
        <dbReference type="PROSITE" id="PS51891"/>
    </source>
</evidence>
<evidence type="ECO:0000256" key="3">
    <source>
        <dbReference type="ARBA" id="ARBA00022833"/>
    </source>
</evidence>
<name>A0ABQ6ARW7_9BRAD</name>
<evidence type="ECO:0000256" key="2">
    <source>
        <dbReference type="ARBA" id="ARBA00022723"/>
    </source>
</evidence>
<keyword evidence="4" id="KW-0456">Lyase</keyword>
<dbReference type="SUPFAM" id="SSF51316">
    <property type="entry name" value="Mss4-like"/>
    <property type="match status" value="1"/>
</dbReference>
<evidence type="ECO:0000256" key="1">
    <source>
        <dbReference type="ARBA" id="ARBA00005495"/>
    </source>
</evidence>
<dbReference type="RefSeq" id="WP_284260999.1">
    <property type="nucleotide sequence ID" value="NZ_BSOW01000002.1"/>
</dbReference>
<dbReference type="PANTHER" id="PTHR33337:SF40">
    <property type="entry name" value="CENP-V_GFA DOMAIN-CONTAINING PROTEIN-RELATED"/>
    <property type="match status" value="1"/>
</dbReference>